<proteinExistence type="predicted"/>
<evidence type="ECO:0000256" key="3">
    <source>
        <dbReference type="ARBA" id="ARBA00022553"/>
    </source>
</evidence>
<evidence type="ECO:0000256" key="1">
    <source>
        <dbReference type="ARBA" id="ARBA00004952"/>
    </source>
</evidence>
<keyword evidence="10" id="KW-1185">Reference proteome</keyword>
<accession>A0A3Q2P089</accession>
<dbReference type="PANTHER" id="PTHR11098">
    <property type="entry name" value="NICOTINATE PHOSPHORIBOSYLTRANSFERASE"/>
    <property type="match status" value="1"/>
</dbReference>
<reference evidence="9" key="1">
    <citation type="submission" date="2025-08" db="UniProtKB">
        <authorList>
            <consortium name="Ensembl"/>
        </authorList>
    </citation>
    <scope>IDENTIFICATION</scope>
</reference>
<dbReference type="SUPFAM" id="SSF51690">
    <property type="entry name" value="Nicotinate/Quinolinate PRTase C-terminal domain-like"/>
    <property type="match status" value="1"/>
</dbReference>
<dbReference type="Proteomes" id="UP000265000">
    <property type="component" value="Unplaced"/>
</dbReference>
<dbReference type="InterPro" id="IPR036068">
    <property type="entry name" value="Nicotinate_pribotase-like_C"/>
</dbReference>
<dbReference type="EC" id="6.3.4.21" evidence="2"/>
<reference evidence="9" key="2">
    <citation type="submission" date="2025-09" db="UniProtKB">
        <authorList>
            <consortium name="Ensembl"/>
        </authorList>
    </citation>
    <scope>IDENTIFICATION</scope>
</reference>
<evidence type="ECO:0000256" key="4">
    <source>
        <dbReference type="ARBA" id="ARBA00022598"/>
    </source>
</evidence>
<evidence type="ECO:0000259" key="8">
    <source>
        <dbReference type="Pfam" id="PF17956"/>
    </source>
</evidence>
<keyword evidence="3" id="KW-0597">Phosphoprotein</keyword>
<dbReference type="AlphaFoldDB" id="A0A3Q2P089"/>
<dbReference type="UniPathway" id="UPA00253">
    <property type="reaction ID" value="UER00457"/>
</dbReference>
<protein>
    <recommendedName>
        <fullName evidence="2">nicotinate phosphoribosyltransferase</fullName>
        <ecNumber evidence="2">6.3.4.21</ecNumber>
    </recommendedName>
</protein>
<dbReference type="GO" id="GO:0004516">
    <property type="term" value="F:nicotinate phosphoribosyltransferase activity"/>
    <property type="evidence" value="ECO:0007669"/>
    <property type="project" value="UniProtKB-EC"/>
</dbReference>
<evidence type="ECO:0000313" key="9">
    <source>
        <dbReference type="Ensembl" id="ENSFHEP00000005222.1"/>
    </source>
</evidence>
<dbReference type="GO" id="GO:0034355">
    <property type="term" value="P:NAD+ biosynthetic process via the salvage pathway"/>
    <property type="evidence" value="ECO:0007669"/>
    <property type="project" value="TreeGrafter"/>
</dbReference>
<evidence type="ECO:0000256" key="2">
    <source>
        <dbReference type="ARBA" id="ARBA00013236"/>
    </source>
</evidence>
<keyword evidence="5" id="KW-0662">Pyridine nucleotide biosynthesis</keyword>
<evidence type="ECO:0000256" key="7">
    <source>
        <dbReference type="SAM" id="MobiDB-lite"/>
    </source>
</evidence>
<organism evidence="9 10">
    <name type="scientific">Fundulus heteroclitus</name>
    <name type="common">Killifish</name>
    <name type="synonym">Mummichog</name>
    <dbReference type="NCBI Taxonomy" id="8078"/>
    <lineage>
        <taxon>Eukaryota</taxon>
        <taxon>Metazoa</taxon>
        <taxon>Chordata</taxon>
        <taxon>Craniata</taxon>
        <taxon>Vertebrata</taxon>
        <taxon>Euteleostomi</taxon>
        <taxon>Actinopterygii</taxon>
        <taxon>Neopterygii</taxon>
        <taxon>Teleostei</taxon>
        <taxon>Neoteleostei</taxon>
        <taxon>Acanthomorphata</taxon>
        <taxon>Ovalentaria</taxon>
        <taxon>Atherinomorphae</taxon>
        <taxon>Cyprinodontiformes</taxon>
        <taxon>Fundulidae</taxon>
        <taxon>Fundulus</taxon>
    </lineage>
</organism>
<dbReference type="PANTHER" id="PTHR11098:SF1">
    <property type="entry name" value="NICOTINATE PHOSPHORIBOSYLTRANSFERASE"/>
    <property type="match status" value="1"/>
</dbReference>
<dbReference type="GeneTree" id="ENSGT01070000256743"/>
<dbReference type="InterPro" id="IPR041619">
    <property type="entry name" value="NAPRTase_C"/>
</dbReference>
<dbReference type="Ensembl" id="ENSFHET00000007541.1">
    <property type="protein sequence ID" value="ENSFHEP00000005222.1"/>
    <property type="gene ID" value="ENSFHEG00000006183.1"/>
</dbReference>
<dbReference type="STRING" id="8078.ENSFHEP00000005222"/>
<dbReference type="InterPro" id="IPR007229">
    <property type="entry name" value="Nic_PRibTrfase-Fam"/>
</dbReference>
<dbReference type="GO" id="GO:0005829">
    <property type="term" value="C:cytosol"/>
    <property type="evidence" value="ECO:0007669"/>
    <property type="project" value="TreeGrafter"/>
</dbReference>
<feature type="domain" description="Nicotinate phosphoribosyltransferase C-terminal" evidence="8">
    <location>
        <begin position="15"/>
        <end position="120"/>
    </location>
</feature>
<sequence length="171" mass="19119">MKISEDPEKTTVAGRKAVYRLLDADGHPFLDLLCLKVEPPPEAGCTLTCYPLEGDNAPVSVTPAQVACLQKEVFLKGQVKEPLCGAAETRAKVQSSLQTLHPRHKRLQEPDSYMVRLTRRFPHCHCHSTFFIQKTLRPWLSLPPGGALRETPPHGHRAPKRQQQQQQLSAS</sequence>
<evidence type="ECO:0000256" key="5">
    <source>
        <dbReference type="ARBA" id="ARBA00022642"/>
    </source>
</evidence>
<evidence type="ECO:0000256" key="6">
    <source>
        <dbReference type="ARBA" id="ARBA00048668"/>
    </source>
</evidence>
<keyword evidence="4" id="KW-0436">Ligase</keyword>
<dbReference type="Pfam" id="PF17956">
    <property type="entry name" value="NAPRTase_C"/>
    <property type="match status" value="1"/>
</dbReference>
<feature type="compositionally biased region" description="Low complexity" evidence="7">
    <location>
        <begin position="162"/>
        <end position="171"/>
    </location>
</feature>
<dbReference type="Gene3D" id="3.20.140.10">
    <property type="entry name" value="nicotinate phosphoribosyltransferase"/>
    <property type="match status" value="1"/>
</dbReference>
<comment type="pathway">
    <text evidence="1">Cofactor biosynthesis; NAD(+) biosynthesis; nicotinate D-ribonucleotide from nicotinate: step 1/1.</text>
</comment>
<evidence type="ECO:0000313" key="10">
    <source>
        <dbReference type="Proteomes" id="UP000265000"/>
    </source>
</evidence>
<comment type="catalytic activity">
    <reaction evidence="6">
        <text>5-phospho-alpha-D-ribose 1-diphosphate + nicotinate + ATP + H2O = nicotinate beta-D-ribonucleotide + ADP + phosphate + diphosphate</text>
        <dbReference type="Rhea" id="RHEA:36163"/>
        <dbReference type="ChEBI" id="CHEBI:15377"/>
        <dbReference type="ChEBI" id="CHEBI:30616"/>
        <dbReference type="ChEBI" id="CHEBI:32544"/>
        <dbReference type="ChEBI" id="CHEBI:33019"/>
        <dbReference type="ChEBI" id="CHEBI:43474"/>
        <dbReference type="ChEBI" id="CHEBI:57502"/>
        <dbReference type="ChEBI" id="CHEBI:58017"/>
        <dbReference type="ChEBI" id="CHEBI:456216"/>
        <dbReference type="EC" id="6.3.4.21"/>
    </reaction>
</comment>
<feature type="region of interest" description="Disordered" evidence="7">
    <location>
        <begin position="142"/>
        <end position="171"/>
    </location>
</feature>
<name>A0A3Q2P089_FUNHE</name>